<evidence type="ECO:0008006" key="14">
    <source>
        <dbReference type="Google" id="ProtNLM"/>
    </source>
</evidence>
<sequence>MMLILIDGNIAFPLARDETTWSSNFLQSCDYGCRVKACVTGCGDIEGLVSTCAARCSLENGSDSCRQGCHAVEQTFFSQLQDLMNKALITSSPALPIDFSIQPELIPVKLSFPDEQMKIVKEVGDYLLLEWYVQSRKLDGNPGWRWAQLPQKSFQNASIPSVVGVAGESSEKVVMRGAVSWRGRVVVSPIIEVIIPQEKIIPKLELENTLQIASDKYSACWKSNRAKAKFRLKLFKLDDSLVETIDSSFNCHLWRSLPRENCCRVTIADITDNPELPILEITLKIELAEVPEPIFPDPSLLITNGTHIERLENLNDYVLKRSPILVPFDLGDEDQITAIAGIAEDLLVVGTEHGGIWIVPSPPIPYKKEKEEMGEDGEIEEMIEGIGGNGTETTTPEPDDHPIPPALPSAIKLRDPDGSSITHIVHDPMQRMIYALLSKKGLLRCALDPTPCTFLNTDSPMQYISVDSWNGFVYFITAEGNLVQAELFSYNATESYSFERTKLMSDLSPAVAMEIDYREQQLIVVLQNGSIFGRDIVSGNISLIRDGSYPAVKKMHIVDGRIFWTKFKCGDSQLDELCFYSEEKEEEGVHFSRYFFTGELKDFSFAQSPIYPCCLPKPDAIGLISNDREARVTWPPLTAMPYQAMGDGWRNVHYECRLEAMDGSSKQTQHTSGNDLLFPVMPGLEYTASVKGCSLDICSPFASVIDSAFGELIGNPVYVLQKSESGHQPLDIIGQNISFEPALANLKFESGLKIAIDNTTQTIYSNSIRDQATISRYFLESSPSSTPSLSPSFPMIHPILSYFSITSITSLPTRSLLIIASPYAVIAYRFTGTMDQIIYACSSLDVTVCAEVIALAADETTGEIFFLTQLSNGTTQLHQVDPSTRLPQHLASSSEFPPISHLAIIKNKLLFLTRDGRMGFVDKKFDKINMNYVVEKTDYLLPIWPTTVNNRIDFGGDILMGEVVKNDLTWSSVTPRRDNGSVLYQITLFKNDVNTEDSYKSVTLSPVYSANVQAMNAWTSKSISKSGLIAPTKPPTQPLDTRIFTTLQKMVDGSRAIISFFWSEPKEWNGSPFRYFLNCTKIDDGEGVVSLELPSTTKYYSFPVKSGKVSCAVAAANEPTNIGEFSAPLTIDSSDQKPLVRLFAIDSLNDLIVIPNITDGYLSRKKRVVKREKREEKAPTLQYQAMAFIGNDLYAVGIETDTVHPTLIQLDTNNISNVQHKVSLTDELPPIVAMASDWVGYRLLLLMTKSLYQVALDPFATSNILAPKKLADLTLDGLGDPKQLTFDPFTNTAFILTRNGSIFSYDFTKGVEMNLANRIRCLNTERVTWMTTEFTWNRAASPKIFALTLHGLLELDLDGTCGEMKTIDWKKFGDRSPKSMLSFSIADKLLIFVAVGEMLVYRPDGTVQTIEIKNHPVKQILAASQSSQPYPDRDCFVLPPSSQISFSVTNEGKTGANVRIDRPPTVPICVNVSLPTTIYDIYFNRTDKSRVKHIESYSDTHLLENGSLDQETDYNVRISWHNRWSSDSSISEAKLFRTGFGYPTAPRNPMAISVSPDTILLYWDMPATLNAPIGEIKYKLMQQQSQLPQQPIAVQPFIPGQTSPNVYSTSTTDIVGCFENPCRVRISNLRASTDYKFWVTAVHDSRLNAINQDAAAISTEASTKTKDIAGTLRPDNVTGSSLLLRWNSLQPEEQPKTVSIQYKESGGYGEWKTPKNATFEPKDIHSSIGILITNLLSATSYDYRFVAVYKGVIKFESDTFAFTEEYYQGIQMARTKAGTPTEPQSVAIRQSPEGEWTVEWQPPNSDGGSIITSYALEMRPNHTAEWEIAERGLDGRRIVYITIFKRNSYPNNFWWHPTKTEWAPHWQFRVRAANQEGFGPYKETPIRPEDLEEENPFPWFPLILSVVSFFLLIMVIAFFLMARRRQIRRRQKPRVDDKSITLDSIGQLDSHLGKGKEMPSQIAHEIRNLTQISRDRIKLIRSLGEGLFGKVWEGQILLDPQRDTHVQHVAIKMLREKPDEMTRIKFLKEAILMNNFDHPNIVKLLGVSFSHEPHYLLLELMNGGNLLAFLRD</sequence>
<dbReference type="InterPro" id="IPR003961">
    <property type="entry name" value="FN3_dom"/>
</dbReference>
<dbReference type="CDD" id="cd00063">
    <property type="entry name" value="FN3"/>
    <property type="match status" value="3"/>
</dbReference>
<evidence type="ECO:0000256" key="9">
    <source>
        <dbReference type="SAM" id="Phobius"/>
    </source>
</evidence>
<dbReference type="Gene3D" id="2.60.40.10">
    <property type="entry name" value="Immunoglobulins"/>
    <property type="match status" value="2"/>
</dbReference>
<evidence type="ECO:0000313" key="12">
    <source>
        <dbReference type="Proteomes" id="UP000887575"/>
    </source>
</evidence>
<organism evidence="12 13">
    <name type="scientific">Mesorhabditis belari</name>
    <dbReference type="NCBI Taxonomy" id="2138241"/>
    <lineage>
        <taxon>Eukaryota</taxon>
        <taxon>Metazoa</taxon>
        <taxon>Ecdysozoa</taxon>
        <taxon>Nematoda</taxon>
        <taxon>Chromadorea</taxon>
        <taxon>Rhabditida</taxon>
        <taxon>Rhabditina</taxon>
        <taxon>Rhabditomorpha</taxon>
        <taxon>Rhabditoidea</taxon>
        <taxon>Rhabditidae</taxon>
        <taxon>Mesorhabditinae</taxon>
        <taxon>Mesorhabditis</taxon>
    </lineage>
</organism>
<feature type="domain" description="Protein kinase" evidence="10">
    <location>
        <begin position="1977"/>
        <end position="2072"/>
    </location>
</feature>
<dbReference type="PROSITE" id="PS00107">
    <property type="entry name" value="PROTEIN_KINASE_ATP"/>
    <property type="match status" value="1"/>
</dbReference>
<feature type="transmembrane region" description="Helical" evidence="9">
    <location>
        <begin position="1899"/>
        <end position="1922"/>
    </location>
</feature>
<dbReference type="InterPro" id="IPR013783">
    <property type="entry name" value="Ig-like_fold"/>
</dbReference>
<dbReference type="GO" id="GO:0005005">
    <property type="term" value="F:transmembrane-ephrin receptor activity"/>
    <property type="evidence" value="ECO:0007669"/>
    <property type="project" value="TreeGrafter"/>
</dbReference>
<dbReference type="PROSITE" id="PS50853">
    <property type="entry name" value="FN3"/>
    <property type="match status" value="2"/>
</dbReference>
<dbReference type="InterPro" id="IPR000719">
    <property type="entry name" value="Prot_kinase_dom"/>
</dbReference>
<dbReference type="Pfam" id="PF25494">
    <property type="entry name" value="Beta-prop_Rol-3"/>
    <property type="match status" value="1"/>
</dbReference>
<dbReference type="InterPro" id="IPR011009">
    <property type="entry name" value="Kinase-like_dom_sf"/>
</dbReference>
<keyword evidence="3 8" id="KW-0547">Nucleotide-binding</keyword>
<keyword evidence="6 9" id="KW-0472">Membrane</keyword>
<evidence type="ECO:0000313" key="13">
    <source>
        <dbReference type="WBParaSite" id="MBELARI_LOCUS13663"/>
    </source>
</evidence>
<feature type="binding site" evidence="8">
    <location>
        <position position="2012"/>
    </location>
    <ligand>
        <name>ATP</name>
        <dbReference type="ChEBI" id="CHEBI:30616"/>
    </ligand>
</feature>
<evidence type="ECO:0000256" key="2">
    <source>
        <dbReference type="ARBA" id="ARBA00022692"/>
    </source>
</evidence>
<evidence type="ECO:0000259" key="11">
    <source>
        <dbReference type="PROSITE" id="PS50853"/>
    </source>
</evidence>
<keyword evidence="4 8" id="KW-0067">ATP-binding</keyword>
<dbReference type="PANTHER" id="PTHR46877">
    <property type="entry name" value="EPH RECEPTOR A5"/>
    <property type="match status" value="1"/>
</dbReference>
<accession>A0AAF3EI20</accession>
<evidence type="ECO:0000256" key="7">
    <source>
        <dbReference type="ARBA" id="ARBA00023170"/>
    </source>
</evidence>
<evidence type="ECO:0000256" key="3">
    <source>
        <dbReference type="ARBA" id="ARBA00022741"/>
    </source>
</evidence>
<dbReference type="Gene3D" id="3.30.200.20">
    <property type="entry name" value="Phosphorylase Kinase, domain 1"/>
    <property type="match status" value="1"/>
</dbReference>
<comment type="subcellular location">
    <subcellularLocation>
        <location evidence="1">Membrane</location>
        <topology evidence="1">Single-pass membrane protein</topology>
    </subcellularLocation>
</comment>
<keyword evidence="5 9" id="KW-1133">Transmembrane helix</keyword>
<dbReference type="GO" id="GO:0007411">
    <property type="term" value="P:axon guidance"/>
    <property type="evidence" value="ECO:0007669"/>
    <property type="project" value="TreeGrafter"/>
</dbReference>
<proteinExistence type="predicted"/>
<dbReference type="Pfam" id="PF26432">
    <property type="entry name" value="Roller3_N"/>
    <property type="match status" value="1"/>
</dbReference>
<dbReference type="InterPro" id="IPR050449">
    <property type="entry name" value="Ephrin_rcpt_TKs"/>
</dbReference>
<dbReference type="InterPro" id="IPR017441">
    <property type="entry name" value="Protein_kinase_ATP_BS"/>
</dbReference>
<dbReference type="Proteomes" id="UP000887575">
    <property type="component" value="Unassembled WGS sequence"/>
</dbReference>
<dbReference type="InterPro" id="IPR057329">
    <property type="entry name" value="Beta-prop_Rol-3"/>
</dbReference>
<dbReference type="InterPro" id="IPR036116">
    <property type="entry name" value="FN3_sf"/>
</dbReference>
<dbReference type="GO" id="GO:0005886">
    <property type="term" value="C:plasma membrane"/>
    <property type="evidence" value="ECO:0007669"/>
    <property type="project" value="TreeGrafter"/>
</dbReference>
<feature type="domain" description="Fibronectin type-III" evidence="11">
    <location>
        <begin position="1545"/>
        <end position="1668"/>
    </location>
</feature>
<dbReference type="SUPFAM" id="SSF49265">
    <property type="entry name" value="Fibronectin type III"/>
    <property type="match status" value="2"/>
</dbReference>
<keyword evidence="7" id="KW-0675">Receptor</keyword>
<dbReference type="InterPro" id="IPR058726">
    <property type="entry name" value="Roller3_N"/>
</dbReference>
<dbReference type="SUPFAM" id="SSF56112">
    <property type="entry name" value="Protein kinase-like (PK-like)"/>
    <property type="match status" value="1"/>
</dbReference>
<dbReference type="GO" id="GO:0005524">
    <property type="term" value="F:ATP binding"/>
    <property type="evidence" value="ECO:0007669"/>
    <property type="project" value="UniProtKB-UniRule"/>
</dbReference>
<dbReference type="Pfam" id="PF07714">
    <property type="entry name" value="PK_Tyr_Ser-Thr"/>
    <property type="match status" value="1"/>
</dbReference>
<evidence type="ECO:0000256" key="6">
    <source>
        <dbReference type="ARBA" id="ARBA00023136"/>
    </source>
</evidence>
<dbReference type="SMART" id="SM00060">
    <property type="entry name" value="FN3"/>
    <property type="match status" value="5"/>
</dbReference>
<reference evidence="13" key="1">
    <citation type="submission" date="2024-02" db="UniProtKB">
        <authorList>
            <consortium name="WormBaseParasite"/>
        </authorList>
    </citation>
    <scope>IDENTIFICATION</scope>
</reference>
<dbReference type="SUPFAM" id="SSF63825">
    <property type="entry name" value="YWTD domain"/>
    <property type="match status" value="1"/>
</dbReference>
<feature type="domain" description="Fibronectin type-III" evidence="11">
    <location>
        <begin position="1782"/>
        <end position="1894"/>
    </location>
</feature>
<protein>
    <recommendedName>
        <fullName evidence="14">Receptor protein-tyrosine kinase</fullName>
    </recommendedName>
</protein>
<dbReference type="InterPro" id="IPR001245">
    <property type="entry name" value="Ser-Thr/Tyr_kinase_cat_dom"/>
</dbReference>
<evidence type="ECO:0000256" key="5">
    <source>
        <dbReference type="ARBA" id="ARBA00022989"/>
    </source>
</evidence>
<dbReference type="PROSITE" id="PS50011">
    <property type="entry name" value="PROTEIN_KINASE_DOM"/>
    <property type="match status" value="1"/>
</dbReference>
<keyword evidence="2 9" id="KW-0812">Transmembrane</keyword>
<name>A0AAF3EI20_9BILA</name>
<dbReference type="GO" id="GO:0030425">
    <property type="term" value="C:dendrite"/>
    <property type="evidence" value="ECO:0007669"/>
    <property type="project" value="TreeGrafter"/>
</dbReference>
<evidence type="ECO:0000256" key="8">
    <source>
        <dbReference type="PROSITE-ProRule" id="PRU10141"/>
    </source>
</evidence>
<dbReference type="WBParaSite" id="MBELARI_LOCUS13663">
    <property type="protein sequence ID" value="MBELARI_LOCUS13663"/>
    <property type="gene ID" value="MBELARI_LOCUS13663"/>
</dbReference>
<keyword evidence="12" id="KW-1185">Reference proteome</keyword>
<evidence type="ECO:0000259" key="10">
    <source>
        <dbReference type="PROSITE" id="PS50011"/>
    </source>
</evidence>
<evidence type="ECO:0000256" key="1">
    <source>
        <dbReference type="ARBA" id="ARBA00004167"/>
    </source>
</evidence>
<dbReference type="PANTHER" id="PTHR46877:SF14">
    <property type="entry name" value="RECEPTOR PROTEIN-TYROSINE KINASE"/>
    <property type="match status" value="1"/>
</dbReference>
<evidence type="ECO:0000256" key="4">
    <source>
        <dbReference type="ARBA" id="ARBA00022840"/>
    </source>
</evidence>